<evidence type="ECO:0000313" key="12">
    <source>
        <dbReference type="Proteomes" id="UP000053766"/>
    </source>
</evidence>
<evidence type="ECO:0000259" key="10">
    <source>
        <dbReference type="PROSITE" id="PS50305"/>
    </source>
</evidence>
<dbReference type="GO" id="GO:0046872">
    <property type="term" value="F:metal ion binding"/>
    <property type="evidence" value="ECO:0007669"/>
    <property type="project" value="UniProtKB-KW"/>
</dbReference>
<dbReference type="EMBL" id="KN716534">
    <property type="protein sequence ID" value="KJH43696.1"/>
    <property type="molecule type" value="Genomic_DNA"/>
</dbReference>
<dbReference type="GO" id="GO:0070403">
    <property type="term" value="F:NAD+ binding"/>
    <property type="evidence" value="ECO:0007669"/>
    <property type="project" value="InterPro"/>
</dbReference>
<feature type="binding site" evidence="8">
    <location>
        <position position="206"/>
    </location>
    <ligand>
        <name>Zn(2+)</name>
        <dbReference type="ChEBI" id="CHEBI:29105"/>
    </ligand>
</feature>
<evidence type="ECO:0000256" key="1">
    <source>
        <dbReference type="ARBA" id="ARBA00001947"/>
    </source>
</evidence>
<keyword evidence="5" id="KW-0520">NAD</keyword>
<dbReference type="Pfam" id="PF02146">
    <property type="entry name" value="SIR2"/>
    <property type="match status" value="1"/>
</dbReference>
<evidence type="ECO:0000256" key="6">
    <source>
        <dbReference type="ARBA" id="ARBA00048378"/>
    </source>
</evidence>
<dbReference type="InterPro" id="IPR050134">
    <property type="entry name" value="NAD-dep_sirtuin_deacylases"/>
</dbReference>
<dbReference type="SUPFAM" id="SSF52467">
    <property type="entry name" value="DHS-like NAD/FAD-binding domain"/>
    <property type="match status" value="1"/>
</dbReference>
<evidence type="ECO:0000256" key="4">
    <source>
        <dbReference type="ARBA" id="ARBA00022833"/>
    </source>
</evidence>
<protein>
    <submittedName>
        <fullName evidence="11">Transcriptional regulator, Sir2 family</fullName>
    </submittedName>
</protein>
<accession>A0A0D8XMW5</accession>
<reference evidence="12" key="2">
    <citation type="journal article" date="2016" name="Sci. Rep.">
        <title>Dictyocaulus viviparus genome, variome and transcriptome elucidate lungworm biology and support future intervention.</title>
        <authorList>
            <person name="McNulty S.N."/>
            <person name="Strube C."/>
            <person name="Rosa B.A."/>
            <person name="Martin J.C."/>
            <person name="Tyagi R."/>
            <person name="Choi Y.J."/>
            <person name="Wang Q."/>
            <person name="Hallsworth Pepin K."/>
            <person name="Zhang X."/>
            <person name="Ozersky P."/>
            <person name="Wilson R.K."/>
            <person name="Sternberg P.W."/>
            <person name="Gasser R.B."/>
            <person name="Mitreva M."/>
        </authorList>
    </citation>
    <scope>NUCLEOTIDE SEQUENCE [LARGE SCALE GENOMIC DNA]</scope>
    <source>
        <strain evidence="12">HannoverDv2000</strain>
    </source>
</reference>
<feature type="binding site" evidence="8">
    <location>
        <position position="232"/>
    </location>
    <ligand>
        <name>Zn(2+)</name>
        <dbReference type="ChEBI" id="CHEBI:29105"/>
    </ligand>
</feature>
<gene>
    <name evidence="11" type="ORF">DICVIV_10290</name>
</gene>
<evidence type="ECO:0000256" key="3">
    <source>
        <dbReference type="ARBA" id="ARBA00022723"/>
    </source>
</evidence>
<evidence type="ECO:0000256" key="5">
    <source>
        <dbReference type="ARBA" id="ARBA00023027"/>
    </source>
</evidence>
<dbReference type="OrthoDB" id="420264at2759"/>
<dbReference type="InterPro" id="IPR026591">
    <property type="entry name" value="Sirtuin_cat_small_dom_sf"/>
</dbReference>
<dbReference type="GO" id="GO:0005634">
    <property type="term" value="C:nucleus"/>
    <property type="evidence" value="ECO:0007669"/>
    <property type="project" value="TreeGrafter"/>
</dbReference>
<organism evidence="11 12">
    <name type="scientific">Dictyocaulus viviparus</name>
    <name type="common">Bovine lungworm</name>
    <dbReference type="NCBI Taxonomy" id="29172"/>
    <lineage>
        <taxon>Eukaryota</taxon>
        <taxon>Metazoa</taxon>
        <taxon>Ecdysozoa</taxon>
        <taxon>Nematoda</taxon>
        <taxon>Chromadorea</taxon>
        <taxon>Rhabditida</taxon>
        <taxon>Rhabditina</taxon>
        <taxon>Rhabditomorpha</taxon>
        <taxon>Strongyloidea</taxon>
        <taxon>Metastrongylidae</taxon>
        <taxon>Dictyocaulus</taxon>
    </lineage>
</organism>
<dbReference type="STRING" id="29172.A0A0D8XMW5"/>
<keyword evidence="4 8" id="KW-0862">Zinc</keyword>
<evidence type="ECO:0000256" key="2">
    <source>
        <dbReference type="ARBA" id="ARBA00022679"/>
    </source>
</evidence>
<dbReference type="InterPro" id="IPR026590">
    <property type="entry name" value="Ssirtuin_cat_dom"/>
</dbReference>
<reference evidence="11 12" key="1">
    <citation type="submission" date="2013-11" db="EMBL/GenBank/DDBJ databases">
        <title>Draft genome of the bovine lungworm Dictyocaulus viviparus.</title>
        <authorList>
            <person name="Mitreva M."/>
        </authorList>
    </citation>
    <scope>NUCLEOTIDE SEQUENCE [LARGE SCALE GENOMIC DNA]</scope>
    <source>
        <strain evidence="11 12">HannoverDv2000</strain>
    </source>
</reference>
<keyword evidence="2" id="KW-0808">Transferase</keyword>
<dbReference type="Gene3D" id="3.40.50.1220">
    <property type="entry name" value="TPP-binding domain"/>
    <property type="match status" value="1"/>
</dbReference>
<evidence type="ECO:0000256" key="8">
    <source>
        <dbReference type="PROSITE-ProRule" id="PRU00236"/>
    </source>
</evidence>
<feature type="binding site" evidence="8">
    <location>
        <position position="229"/>
    </location>
    <ligand>
        <name>Zn(2+)</name>
        <dbReference type="ChEBI" id="CHEBI:29105"/>
    </ligand>
</feature>
<dbReference type="GO" id="GO:0017136">
    <property type="term" value="F:histone deacetylase activity, NAD-dependent"/>
    <property type="evidence" value="ECO:0007669"/>
    <property type="project" value="TreeGrafter"/>
</dbReference>
<dbReference type="Proteomes" id="UP000053766">
    <property type="component" value="Unassembled WGS sequence"/>
</dbReference>
<dbReference type="AlphaFoldDB" id="A0A0D8XMW5"/>
<comment type="cofactor">
    <cofactor evidence="1">
        <name>Zn(2+)</name>
        <dbReference type="ChEBI" id="CHEBI:29105"/>
    </cofactor>
</comment>
<feature type="compositionally biased region" description="Basic and acidic residues" evidence="9">
    <location>
        <begin position="8"/>
        <end position="20"/>
    </location>
</feature>
<keyword evidence="12" id="KW-1185">Reference proteome</keyword>
<feature type="domain" description="Deacetylase sirtuin-type" evidence="10">
    <location>
        <begin position="65"/>
        <end position="288"/>
    </location>
</feature>
<feature type="active site" description="Proton acceptor" evidence="8">
    <location>
        <position position="195"/>
    </location>
</feature>
<dbReference type="PROSITE" id="PS50305">
    <property type="entry name" value="SIRTUIN"/>
    <property type="match status" value="1"/>
</dbReference>
<keyword evidence="3 8" id="KW-0479">Metal-binding</keyword>
<proteinExistence type="predicted"/>
<comment type="catalytic activity">
    <reaction evidence="6">
        <text>N(6)-hexadecanoyl-L-lysyl-[protein] + NAD(+) + H2O = 2''-O-hexadecanoyl-ADP-D-ribose + nicotinamide + L-lysyl-[protein]</text>
        <dbReference type="Rhea" id="RHEA:70563"/>
        <dbReference type="Rhea" id="RHEA-COMP:9752"/>
        <dbReference type="Rhea" id="RHEA-COMP:14175"/>
        <dbReference type="ChEBI" id="CHEBI:15377"/>
        <dbReference type="ChEBI" id="CHEBI:17154"/>
        <dbReference type="ChEBI" id="CHEBI:29969"/>
        <dbReference type="ChEBI" id="CHEBI:57540"/>
        <dbReference type="ChEBI" id="CHEBI:138936"/>
        <dbReference type="ChEBI" id="CHEBI:189673"/>
    </reaction>
    <physiologicalReaction direction="left-to-right" evidence="6">
        <dbReference type="Rhea" id="RHEA:70564"/>
    </physiologicalReaction>
</comment>
<dbReference type="InterPro" id="IPR029035">
    <property type="entry name" value="DHS-like_NAD/FAD-binding_dom"/>
</dbReference>
<dbReference type="Gene3D" id="3.30.1600.10">
    <property type="entry name" value="SIR2/SIRT2 'Small Domain"/>
    <property type="match status" value="1"/>
</dbReference>
<dbReference type="InterPro" id="IPR003000">
    <property type="entry name" value="Sirtuin"/>
</dbReference>
<feature type="binding site" evidence="8">
    <location>
        <position position="203"/>
    </location>
    <ligand>
        <name>Zn(2+)</name>
        <dbReference type="ChEBI" id="CHEBI:29105"/>
    </ligand>
</feature>
<evidence type="ECO:0000256" key="9">
    <source>
        <dbReference type="SAM" id="MobiDB-lite"/>
    </source>
</evidence>
<sequence length="288" mass="32294">MSGHKTVHKEEEGTSRRDSEETISSNLKSPHKNDFYSRFIDSFQNALSALTTSNVNADGRYSKKSKLNSFSLEGIADYIKSQCPCNIIVMSGAGISTSSGIPDFRSPGSGLYNNLKKYNLPDAQAIFEISFFHRNPKPFFALAKELLPDNLKPTLCHYFVRLLEKKGLLRRWYTQNIDSLEFLTGMPEDKVVTAHGSFCTSTCTSCGEKYDLKWLRGILKSEECLVPICYKCKGVVKPDVTFFGESLPTRFFQCAISDFPKCDLLLIMGTSLVVQPFANLVNEVYCSC</sequence>
<dbReference type="PANTHER" id="PTHR11085:SF6">
    <property type="entry name" value="NAD-DEPENDENT PROTEIN DEACETYLASE SIRTUIN-2"/>
    <property type="match status" value="1"/>
</dbReference>
<feature type="region of interest" description="Disordered" evidence="9">
    <location>
        <begin position="1"/>
        <end position="29"/>
    </location>
</feature>
<evidence type="ECO:0000313" key="11">
    <source>
        <dbReference type="EMBL" id="KJH43696.1"/>
    </source>
</evidence>
<name>A0A0D8XMW5_DICVI</name>
<dbReference type="PANTHER" id="PTHR11085">
    <property type="entry name" value="NAD-DEPENDENT PROTEIN DEACYLASE SIRTUIN-5, MITOCHONDRIAL-RELATED"/>
    <property type="match status" value="1"/>
</dbReference>
<comment type="catalytic activity">
    <reaction evidence="7">
        <text>N(6)-tetradecanoyl-L-lysyl-[protein] + NAD(+) + H2O = 2''-O-tetradecanoyl-ADP-D-ribose + nicotinamide + L-lysyl-[protein]</text>
        <dbReference type="Rhea" id="RHEA:70567"/>
        <dbReference type="Rhea" id="RHEA-COMP:9752"/>
        <dbReference type="Rhea" id="RHEA-COMP:15437"/>
        <dbReference type="ChEBI" id="CHEBI:15377"/>
        <dbReference type="ChEBI" id="CHEBI:17154"/>
        <dbReference type="ChEBI" id="CHEBI:29969"/>
        <dbReference type="ChEBI" id="CHEBI:57540"/>
        <dbReference type="ChEBI" id="CHEBI:141129"/>
        <dbReference type="ChEBI" id="CHEBI:189674"/>
    </reaction>
    <physiologicalReaction direction="left-to-right" evidence="7">
        <dbReference type="Rhea" id="RHEA:70568"/>
    </physiologicalReaction>
</comment>
<evidence type="ECO:0000256" key="7">
    <source>
        <dbReference type="ARBA" id="ARBA00048905"/>
    </source>
</evidence>